<dbReference type="EMBL" id="CP015402">
    <property type="protein sequence ID" value="ANU62384.1"/>
    <property type="molecule type" value="Genomic_DNA"/>
</dbReference>
<gene>
    <name evidence="1" type="ORF">A4V02_00545</name>
    <name evidence="2" type="ORF">E5333_04640</name>
</gene>
<accession>A0A1B1S6F8</accession>
<evidence type="ECO:0000313" key="2">
    <source>
        <dbReference type="EMBL" id="TGY75270.1"/>
    </source>
</evidence>
<dbReference type="KEGG" id="pary:A4V02_00545"/>
<reference evidence="2 4" key="3">
    <citation type="submission" date="2019-04" db="EMBL/GenBank/DDBJ databases">
        <title>Microbes associate with the intestines of laboratory mice.</title>
        <authorList>
            <person name="Navarre W."/>
            <person name="Wong E."/>
            <person name="Huang K."/>
            <person name="Tropini C."/>
            <person name="Ng K."/>
            <person name="Yu B."/>
        </authorList>
    </citation>
    <scope>NUCLEOTIDE SEQUENCE [LARGE SCALE GENOMIC DNA]</scope>
    <source>
        <strain evidence="2 4">NM06_A21</strain>
    </source>
</reference>
<dbReference type="EMBL" id="SRYD01000013">
    <property type="protein sequence ID" value="TGY75270.1"/>
    <property type="molecule type" value="Genomic_DNA"/>
</dbReference>
<organism evidence="1 3">
    <name type="scientific">Muribaculum intestinale</name>
    <dbReference type="NCBI Taxonomy" id="1796646"/>
    <lineage>
        <taxon>Bacteria</taxon>
        <taxon>Pseudomonadati</taxon>
        <taxon>Bacteroidota</taxon>
        <taxon>Bacteroidia</taxon>
        <taxon>Bacteroidales</taxon>
        <taxon>Muribaculaceae</taxon>
        <taxon>Muribaculum</taxon>
    </lineage>
</organism>
<dbReference type="Proteomes" id="UP000306630">
    <property type="component" value="Unassembled WGS sequence"/>
</dbReference>
<reference evidence="1" key="2">
    <citation type="submission" date="2017-04" db="EMBL/GenBank/DDBJ databases">
        <title>Complete Genome Sequences of Twelve Strains of a Stable Defined Moderately Diverse Mouse Microbiota 2 (sDMDMm2).</title>
        <authorList>
            <person name="Uchimura Y."/>
            <person name="Wyss M."/>
            <person name="Brugiroux S."/>
            <person name="Limenitakis J.P."/>
            <person name="Stecher B."/>
            <person name="McCoy K.D."/>
            <person name="Macpherson A.J."/>
        </authorList>
    </citation>
    <scope>NUCLEOTIDE SEQUENCE</scope>
    <source>
        <strain evidence="1">YL27</strain>
    </source>
</reference>
<dbReference type="OrthoDB" id="1078556at2"/>
<proteinExistence type="predicted"/>
<dbReference type="STRING" id="1796646.A4V02_00545"/>
<dbReference type="RefSeq" id="WP_068959783.1">
    <property type="nucleotide sequence ID" value="NZ_CAJTAP010000010.1"/>
</dbReference>
<reference evidence="3" key="1">
    <citation type="submission" date="2016-04" db="EMBL/GenBank/DDBJ databases">
        <title>Complete Genome Sequences of Twelve Strains of a Stable Defined Moderately Diverse Mouse Microbiota 2 (sDMDMm2).</title>
        <authorList>
            <person name="Uchimura Y."/>
            <person name="Wyss M."/>
            <person name="Brugiroux S."/>
            <person name="Limenitakis J.P."/>
            <person name="Stecher B."/>
            <person name="McCoy K.D."/>
            <person name="Macpherson A.J."/>
        </authorList>
    </citation>
    <scope>NUCLEOTIDE SEQUENCE [LARGE SCALE GENOMIC DNA]</scope>
    <source>
        <strain evidence="3">YL27</strain>
    </source>
</reference>
<dbReference type="Proteomes" id="UP000186351">
    <property type="component" value="Chromosome"/>
</dbReference>
<evidence type="ECO:0000313" key="1">
    <source>
        <dbReference type="EMBL" id="ANU62384.1"/>
    </source>
</evidence>
<protein>
    <submittedName>
        <fullName evidence="1">Uncharacterized protein</fullName>
    </submittedName>
</protein>
<evidence type="ECO:0000313" key="4">
    <source>
        <dbReference type="Proteomes" id="UP000306630"/>
    </source>
</evidence>
<sequence>MSEAEMNSYRLTSMEEPGDERMAQIMREVAEDARESTRRAAERVVAGIEAASHEARARVEETLNRLRNGGK</sequence>
<dbReference type="GeneID" id="65535325"/>
<dbReference type="AlphaFoldDB" id="A0A1B1S6F8"/>
<keyword evidence="3" id="KW-1185">Reference proteome</keyword>
<evidence type="ECO:0000313" key="3">
    <source>
        <dbReference type="Proteomes" id="UP000186351"/>
    </source>
</evidence>
<name>A0A1B1S6F8_9BACT</name>